<comment type="caution">
    <text evidence="15">The sequence shown here is derived from an EMBL/GenBank/DDBJ whole genome shotgun (WGS) entry which is preliminary data.</text>
</comment>
<feature type="domain" description="L-type lectin-like" evidence="14">
    <location>
        <begin position="44"/>
        <end position="271"/>
    </location>
</feature>
<keyword evidence="8 12" id="KW-0472">Membrane</keyword>
<dbReference type="Gene3D" id="2.60.120.200">
    <property type="match status" value="1"/>
</dbReference>
<sequence>MFTIRKTTLLRLCLFASLITHPLSVLSDPTADAIDGISVAEMRGFLKREHTFVKPYQYADSDLPFWDIIGNAILTPQYIRLTSDLQSLSGGLWNKVPNTARDWEFIVSFRVHGSTGSLFGDGMAIWYVQDPDTLGPVFGSKDYFRGLGIFIDTYSNHNGPHQHSHPYISAMVSNGSLHYDHDVDGTHTQLGGEHTGCEAKIRNKDHDTQVLVRYVADTLSVFTDINGDSQWRRCFTVDHVILPTNYFFGITAATGELSDNHDVLSIRMFEQEFARVEKPFENANRDLVEPFAENIAAPRDHVPDRRPSKLGWIGSIFLILIGLAVVVGVLGFGLFFFQKRQERARKRQADSEDQGWAKLGLALEAEGEAQFLFEAEWLKGGKVENSSLSVCLSTRGSGGWEGQTEEDACGCAAAVCWTRACVWEGREWEKREKIRRVRGRETIEPQSEIGERGRRPPKEAAKRPSEYLWRRKLLRGPKAPERGAKRPSEYIWRRKLLRMRKAPERGREAAE</sequence>
<dbReference type="PANTHER" id="PTHR12223">
    <property type="entry name" value="VESICULAR MANNOSE-BINDING LECTIN"/>
    <property type="match status" value="1"/>
</dbReference>
<name>A0ABD2IUX1_9BILA</name>
<evidence type="ECO:0000256" key="2">
    <source>
        <dbReference type="ARBA" id="ARBA00022692"/>
    </source>
</evidence>
<accession>A0ABD2IUX1</accession>
<dbReference type="Proteomes" id="UP001620626">
    <property type="component" value="Unassembled WGS sequence"/>
</dbReference>
<evidence type="ECO:0000313" key="15">
    <source>
        <dbReference type="EMBL" id="KAL3081296.1"/>
    </source>
</evidence>
<dbReference type="GO" id="GO:0030246">
    <property type="term" value="F:carbohydrate binding"/>
    <property type="evidence" value="ECO:0007669"/>
    <property type="project" value="UniProtKB-KW"/>
</dbReference>
<protein>
    <recommendedName>
        <fullName evidence="14">L-type lectin-like domain-containing protein</fullName>
    </recommendedName>
</protein>
<keyword evidence="7" id="KW-0333">Golgi apparatus</keyword>
<dbReference type="Pfam" id="PF03388">
    <property type="entry name" value="Lectin_leg-like"/>
    <property type="match status" value="1"/>
</dbReference>
<dbReference type="SUPFAM" id="SSF49899">
    <property type="entry name" value="Concanavalin A-like lectins/glucanases"/>
    <property type="match status" value="1"/>
</dbReference>
<dbReference type="PANTHER" id="PTHR12223:SF45">
    <property type="entry name" value="RE50040P"/>
    <property type="match status" value="1"/>
</dbReference>
<feature type="signal peptide" evidence="13">
    <location>
        <begin position="1"/>
        <end position="27"/>
    </location>
</feature>
<gene>
    <name evidence="15" type="ORF">niasHT_039773</name>
</gene>
<dbReference type="InterPro" id="IPR005052">
    <property type="entry name" value="Lectin_leg"/>
</dbReference>
<reference evidence="15 16" key="1">
    <citation type="submission" date="2024-10" db="EMBL/GenBank/DDBJ databases">
        <authorList>
            <person name="Kim D."/>
        </authorList>
    </citation>
    <scope>NUCLEOTIDE SEQUENCE [LARGE SCALE GENOMIC DNA]</scope>
    <source>
        <strain evidence="15">BH-2024</strain>
    </source>
</reference>
<evidence type="ECO:0000256" key="6">
    <source>
        <dbReference type="ARBA" id="ARBA00022989"/>
    </source>
</evidence>
<feature type="chain" id="PRO_5044842374" description="L-type lectin-like domain-containing protein" evidence="13">
    <location>
        <begin position="28"/>
        <end position="511"/>
    </location>
</feature>
<evidence type="ECO:0000256" key="5">
    <source>
        <dbReference type="ARBA" id="ARBA00022734"/>
    </source>
</evidence>
<dbReference type="FunFam" id="2.60.120.200:FF:000017">
    <property type="entry name" value="Vesicular integral-membrane protein VIP36"/>
    <property type="match status" value="1"/>
</dbReference>
<keyword evidence="3" id="KW-0479">Metal-binding</keyword>
<dbReference type="GO" id="GO:0046872">
    <property type="term" value="F:metal ion binding"/>
    <property type="evidence" value="ECO:0007669"/>
    <property type="project" value="UniProtKB-KW"/>
</dbReference>
<evidence type="ECO:0000313" key="16">
    <source>
        <dbReference type="Proteomes" id="UP001620626"/>
    </source>
</evidence>
<evidence type="ECO:0000259" key="14">
    <source>
        <dbReference type="PROSITE" id="PS51328"/>
    </source>
</evidence>
<organism evidence="15 16">
    <name type="scientific">Heterodera trifolii</name>
    <dbReference type="NCBI Taxonomy" id="157864"/>
    <lineage>
        <taxon>Eukaryota</taxon>
        <taxon>Metazoa</taxon>
        <taxon>Ecdysozoa</taxon>
        <taxon>Nematoda</taxon>
        <taxon>Chromadorea</taxon>
        <taxon>Rhabditida</taxon>
        <taxon>Tylenchina</taxon>
        <taxon>Tylenchomorpha</taxon>
        <taxon>Tylenchoidea</taxon>
        <taxon>Heteroderidae</taxon>
        <taxon>Heteroderinae</taxon>
        <taxon>Heterodera</taxon>
    </lineage>
</organism>
<dbReference type="InterPro" id="IPR051136">
    <property type="entry name" value="Intracellular_Lectin-GPT"/>
</dbReference>
<keyword evidence="2 12" id="KW-0812">Transmembrane</keyword>
<evidence type="ECO:0000256" key="10">
    <source>
        <dbReference type="ARBA" id="ARBA00023180"/>
    </source>
</evidence>
<dbReference type="InterPro" id="IPR013320">
    <property type="entry name" value="ConA-like_dom_sf"/>
</dbReference>
<comment type="subcellular location">
    <subcellularLocation>
        <location evidence="11">Endomembrane system</location>
        <topology evidence="11">Single-pass type I membrane protein</topology>
    </subcellularLocation>
    <subcellularLocation>
        <location evidence="1">Golgi apparatus membrane</location>
        <topology evidence="1">Single-pass membrane protein</topology>
    </subcellularLocation>
</comment>
<evidence type="ECO:0000256" key="8">
    <source>
        <dbReference type="ARBA" id="ARBA00023136"/>
    </source>
</evidence>
<keyword evidence="5" id="KW-0430">Lectin</keyword>
<keyword evidence="6 12" id="KW-1133">Transmembrane helix</keyword>
<keyword evidence="16" id="KW-1185">Reference proteome</keyword>
<evidence type="ECO:0000256" key="4">
    <source>
        <dbReference type="ARBA" id="ARBA00022729"/>
    </source>
</evidence>
<keyword evidence="4 13" id="KW-0732">Signal</keyword>
<evidence type="ECO:0000256" key="7">
    <source>
        <dbReference type="ARBA" id="ARBA00023034"/>
    </source>
</evidence>
<evidence type="ECO:0000256" key="13">
    <source>
        <dbReference type="SAM" id="SignalP"/>
    </source>
</evidence>
<keyword evidence="9" id="KW-1015">Disulfide bond</keyword>
<evidence type="ECO:0000256" key="3">
    <source>
        <dbReference type="ARBA" id="ARBA00022723"/>
    </source>
</evidence>
<proteinExistence type="predicted"/>
<keyword evidence="10" id="KW-0325">Glycoprotein</keyword>
<evidence type="ECO:0000256" key="9">
    <source>
        <dbReference type="ARBA" id="ARBA00023157"/>
    </source>
</evidence>
<evidence type="ECO:0000256" key="12">
    <source>
        <dbReference type="SAM" id="Phobius"/>
    </source>
</evidence>
<evidence type="ECO:0000256" key="11">
    <source>
        <dbReference type="ARBA" id="ARBA00046288"/>
    </source>
</evidence>
<feature type="transmembrane region" description="Helical" evidence="12">
    <location>
        <begin position="312"/>
        <end position="337"/>
    </location>
</feature>
<evidence type="ECO:0000256" key="1">
    <source>
        <dbReference type="ARBA" id="ARBA00004194"/>
    </source>
</evidence>
<dbReference type="AlphaFoldDB" id="A0ABD2IUX1"/>
<dbReference type="GO" id="GO:0000139">
    <property type="term" value="C:Golgi membrane"/>
    <property type="evidence" value="ECO:0007669"/>
    <property type="project" value="UniProtKB-SubCell"/>
</dbReference>
<dbReference type="EMBL" id="JBICBT010001137">
    <property type="protein sequence ID" value="KAL3081296.1"/>
    <property type="molecule type" value="Genomic_DNA"/>
</dbReference>
<dbReference type="PROSITE" id="PS51328">
    <property type="entry name" value="L_LECTIN_LIKE"/>
    <property type="match status" value="1"/>
</dbReference>